<dbReference type="SUPFAM" id="SSF53448">
    <property type="entry name" value="Nucleotide-diphospho-sugar transferases"/>
    <property type="match status" value="1"/>
</dbReference>
<dbReference type="RefSeq" id="WP_196205963.1">
    <property type="nucleotide sequence ID" value="NZ_JADPUN010000346.1"/>
</dbReference>
<evidence type="ECO:0000256" key="2">
    <source>
        <dbReference type="SAM" id="MobiDB-lite"/>
    </source>
</evidence>
<keyword evidence="5" id="KW-1185">Reference proteome</keyword>
<evidence type="ECO:0000259" key="3">
    <source>
        <dbReference type="Pfam" id="PF00535"/>
    </source>
</evidence>
<comment type="similarity">
    <text evidence="1">Belongs to the glycosyltransferase 2 family.</text>
</comment>
<accession>A0ABS0H7N1</accession>
<name>A0ABS0H7N1_9ACTN</name>
<organism evidence="4 5">
    <name type="scientific">Plantactinospora alkalitolerans</name>
    <dbReference type="NCBI Taxonomy" id="2789879"/>
    <lineage>
        <taxon>Bacteria</taxon>
        <taxon>Bacillati</taxon>
        <taxon>Actinomycetota</taxon>
        <taxon>Actinomycetes</taxon>
        <taxon>Micromonosporales</taxon>
        <taxon>Micromonosporaceae</taxon>
        <taxon>Plantactinospora</taxon>
    </lineage>
</organism>
<dbReference type="InterPro" id="IPR050256">
    <property type="entry name" value="Glycosyltransferase_2"/>
</dbReference>
<sequence>MTPRVTVVIPVYNEGVGVVRCLERILREVLLPAEVLVVHDTPEDTTVPYAFQVARRDPRVRPVLNTYGSGPANAIRFGIDAARAPVVVVTMADGCDDPRQIDDLARLVDRGVVVAAASRYMPGGQQVGGPRLKRAASRWAGRTLWLLARVGTRDATNSFKAYDTDFVREVGIESRTGFEIGIELTAKATRLRRPVAEIPTIWLDRQLGESHFDLGRFLPSYLRWYFFAFGRRLTAQQLAARWEARRPASPAPAPDVAAAPAPDVAAAPAPDVATAPAPDLAAASAPDVATDDVAR</sequence>
<gene>
    <name evidence="4" type="ORF">I0C86_36955</name>
</gene>
<protein>
    <submittedName>
        <fullName evidence="4">Glycosyltransferase family 2 protein</fullName>
    </submittedName>
</protein>
<dbReference type="Pfam" id="PF00535">
    <property type="entry name" value="Glycos_transf_2"/>
    <property type="match status" value="1"/>
</dbReference>
<dbReference type="Proteomes" id="UP000638560">
    <property type="component" value="Unassembled WGS sequence"/>
</dbReference>
<evidence type="ECO:0000313" key="4">
    <source>
        <dbReference type="EMBL" id="MBF9134480.1"/>
    </source>
</evidence>
<feature type="region of interest" description="Disordered" evidence="2">
    <location>
        <begin position="249"/>
        <end position="272"/>
    </location>
</feature>
<dbReference type="CDD" id="cd04179">
    <property type="entry name" value="DPM_DPG-synthase_like"/>
    <property type="match status" value="1"/>
</dbReference>
<evidence type="ECO:0000313" key="5">
    <source>
        <dbReference type="Proteomes" id="UP000638560"/>
    </source>
</evidence>
<evidence type="ECO:0000256" key="1">
    <source>
        <dbReference type="ARBA" id="ARBA00006739"/>
    </source>
</evidence>
<comment type="caution">
    <text evidence="4">The sequence shown here is derived from an EMBL/GenBank/DDBJ whole genome shotgun (WGS) entry which is preliminary data.</text>
</comment>
<dbReference type="InterPro" id="IPR029044">
    <property type="entry name" value="Nucleotide-diphossugar_trans"/>
</dbReference>
<dbReference type="EMBL" id="JADPUN010000346">
    <property type="protein sequence ID" value="MBF9134480.1"/>
    <property type="molecule type" value="Genomic_DNA"/>
</dbReference>
<dbReference type="Gene3D" id="3.90.550.10">
    <property type="entry name" value="Spore Coat Polysaccharide Biosynthesis Protein SpsA, Chain A"/>
    <property type="match status" value="1"/>
</dbReference>
<dbReference type="PANTHER" id="PTHR48090">
    <property type="entry name" value="UNDECAPRENYL-PHOSPHATE 4-DEOXY-4-FORMAMIDO-L-ARABINOSE TRANSFERASE-RELATED"/>
    <property type="match status" value="1"/>
</dbReference>
<feature type="compositionally biased region" description="Low complexity" evidence="2">
    <location>
        <begin position="254"/>
        <end position="272"/>
    </location>
</feature>
<dbReference type="PANTHER" id="PTHR48090:SF7">
    <property type="entry name" value="RFBJ PROTEIN"/>
    <property type="match status" value="1"/>
</dbReference>
<feature type="domain" description="Glycosyltransferase 2-like" evidence="3">
    <location>
        <begin position="6"/>
        <end position="170"/>
    </location>
</feature>
<dbReference type="InterPro" id="IPR001173">
    <property type="entry name" value="Glyco_trans_2-like"/>
</dbReference>
<reference evidence="4 5" key="1">
    <citation type="submission" date="2020-11" db="EMBL/GenBank/DDBJ databases">
        <title>A novel isolate from a Black sea contaminated sediment with potential to produce alkanes: Plantactinospora alkalitolerans sp. nov.</title>
        <authorList>
            <person name="Carro L."/>
            <person name="Veyisoglu A."/>
            <person name="Guven K."/>
            <person name="Schumann P."/>
            <person name="Klenk H.-P."/>
            <person name="Sahin N."/>
        </authorList>
    </citation>
    <scope>NUCLEOTIDE SEQUENCE [LARGE SCALE GENOMIC DNA]</scope>
    <source>
        <strain evidence="4 5">S1510</strain>
    </source>
</reference>
<proteinExistence type="inferred from homology"/>